<feature type="compositionally biased region" description="Basic and acidic residues" evidence="1">
    <location>
        <begin position="126"/>
        <end position="159"/>
    </location>
</feature>
<dbReference type="Pfam" id="PF08297">
    <property type="entry name" value="U3_snoRNA_assoc"/>
    <property type="match status" value="1"/>
</dbReference>
<dbReference type="InterPro" id="IPR013268">
    <property type="entry name" value="UTP16"/>
</dbReference>
<evidence type="ECO:0000313" key="3">
    <source>
        <dbReference type="Proteomes" id="UP001194580"/>
    </source>
</evidence>
<evidence type="ECO:0000256" key="1">
    <source>
        <dbReference type="SAM" id="MobiDB-lite"/>
    </source>
</evidence>
<proteinExistence type="predicted"/>
<feature type="compositionally biased region" description="Low complexity" evidence="1">
    <location>
        <begin position="11"/>
        <end position="21"/>
    </location>
</feature>
<dbReference type="Proteomes" id="UP001194580">
    <property type="component" value="Unassembled WGS sequence"/>
</dbReference>
<dbReference type="AlphaFoldDB" id="A0AAD4DFZ1"/>
<keyword evidence="3" id="KW-1185">Reference proteome</keyword>
<feature type="region of interest" description="Disordered" evidence="1">
    <location>
        <begin position="287"/>
        <end position="309"/>
    </location>
</feature>
<sequence>MAVTTRNRGSPAKPTAAATKKAAPKQSKKAAAAAAAESSEDEKDQDNKDQDNEDKEEQSEDDSEEEDTFKIHTPKATTTAPRVIPAALPTIQYEDDSDDDEEGDSDDEAPEAESLSSAKAKIQSAQDKEKSFLSKVQAEQKAKRVEREQKLKEQKDQSKAKKKTTTPAPAPVPEESTTETTKATGLPAMLPMDILESVAQMDDTESNKAATNDKKRKHMRPEDFALMELEAELKAEALKRKRTEKKQKNIGPVTVKVLDKSHLAQGHAIPQTVVDFRQQHFYGSKIQRKDAILNSSQRSQGPAKKFNRK</sequence>
<name>A0AAD4DFZ1_9FUNG</name>
<feature type="compositionally biased region" description="Low complexity" evidence="1">
    <location>
        <begin position="173"/>
        <end position="182"/>
    </location>
</feature>
<comment type="caution">
    <text evidence="2">The sequence shown here is derived from an EMBL/GenBank/DDBJ whole genome shotgun (WGS) entry which is preliminary data.</text>
</comment>
<accession>A0AAD4DFZ1</accession>
<feature type="compositionally biased region" description="Acidic residues" evidence="1">
    <location>
        <begin position="51"/>
        <end position="67"/>
    </location>
</feature>
<gene>
    <name evidence="2" type="ORF">BGZ95_008700</name>
</gene>
<organism evidence="2 3">
    <name type="scientific">Linnemannia exigua</name>
    <dbReference type="NCBI Taxonomy" id="604196"/>
    <lineage>
        <taxon>Eukaryota</taxon>
        <taxon>Fungi</taxon>
        <taxon>Fungi incertae sedis</taxon>
        <taxon>Mucoromycota</taxon>
        <taxon>Mortierellomycotina</taxon>
        <taxon>Mortierellomycetes</taxon>
        <taxon>Mortierellales</taxon>
        <taxon>Mortierellaceae</taxon>
        <taxon>Linnemannia</taxon>
    </lineage>
</organism>
<feature type="region of interest" description="Disordered" evidence="1">
    <location>
        <begin position="1"/>
        <end position="223"/>
    </location>
</feature>
<dbReference type="EMBL" id="JAAAIL010000470">
    <property type="protein sequence ID" value="KAG0275523.1"/>
    <property type="molecule type" value="Genomic_DNA"/>
</dbReference>
<feature type="compositionally biased region" description="Acidic residues" evidence="1">
    <location>
        <begin position="93"/>
        <end position="111"/>
    </location>
</feature>
<dbReference type="GO" id="GO:0030515">
    <property type="term" value="F:snoRNA binding"/>
    <property type="evidence" value="ECO:0007669"/>
    <property type="project" value="InterPro"/>
</dbReference>
<evidence type="ECO:0000313" key="2">
    <source>
        <dbReference type="EMBL" id="KAG0275523.1"/>
    </source>
</evidence>
<dbReference type="GO" id="GO:0006364">
    <property type="term" value="P:rRNA processing"/>
    <property type="evidence" value="ECO:0007669"/>
    <property type="project" value="InterPro"/>
</dbReference>
<reference evidence="2" key="1">
    <citation type="journal article" date="2020" name="Fungal Divers.">
        <title>Resolving the Mortierellaceae phylogeny through synthesis of multi-gene phylogenetics and phylogenomics.</title>
        <authorList>
            <person name="Vandepol N."/>
            <person name="Liber J."/>
            <person name="Desiro A."/>
            <person name="Na H."/>
            <person name="Kennedy M."/>
            <person name="Barry K."/>
            <person name="Grigoriev I.V."/>
            <person name="Miller A.N."/>
            <person name="O'Donnell K."/>
            <person name="Stajich J.E."/>
            <person name="Bonito G."/>
        </authorList>
    </citation>
    <scope>NUCLEOTIDE SEQUENCE</scope>
    <source>
        <strain evidence="2">NRRL 28262</strain>
    </source>
</reference>
<protein>
    <submittedName>
        <fullName evidence="2">Uncharacterized protein</fullName>
    </submittedName>
</protein>